<sequence>MCASSLWQVFVVRSRETEFFVTDMATYFHGSTSEIPSSAEGLQTLYLMNPNYVPYSDAAQHQAQNMLLVNPNNASNTSPTSANALNLGNFSHAPPPPSPNNHRDQQHNHHHHHLIGLTIPSSNIIGSNTAAGDHARPSFLGQHEFSGFHGGATAATTASTSRSNYNLWGSIFDQSASNMVTTTNTPSENIGCVASAVNPSTQIGFHRPNHLSLSLSSQQTPYRSLSGDVHAISPASLGGDDMRGLQSGVSNMHSVVLGSKYLKSTQELLDEVVNVGRGISKGEESMEGAKKEKMKGNIESTSGVGEGSSCGGENNDGGKQGGELGTAQRQELQMKKSKLVSMLDEVEQRYRQYHHQMQIVVTSFEQAAGVGAAKSYTSLALRTISKQFRCLKDAISSQIKTASKTLGEDDCLGVKVEGSRLRYVDHQLRQQRALQQLGMIQHNAWRPQRGLPERAVSVLRAWLFEHFLHPYPKDSDKVMLAKQTGLTRSQVSNWFINARVRLWKPMVEEMYLEEVKQEPNNGSQDNTTNRSKENNKELWSEANAATQESGGMRLNPINVLQSKAESFNNNQTTSPTEISNSNSLSTSPMGGGGGEGGGGRGSLQSGFHLGDMQSPNKPRSTSEMQNSPGSILSVDMEMKPHHGETNTREGTNIKFGIENHGGGFGAFPMEDIGRFHHVTEQLAPRFHGNGVSLTLGLPHSENLTLSGTQHGFLSPNMHLGMRTTNENEFCGAINTPPSSHSATSYDNIDIQNRKRFAAQLLRDFVA</sequence>
<evidence type="ECO:0000256" key="8">
    <source>
        <dbReference type="PROSITE-ProRule" id="PRU00108"/>
    </source>
</evidence>
<dbReference type="InterPro" id="IPR050224">
    <property type="entry name" value="TALE_homeobox"/>
</dbReference>
<feature type="compositionally biased region" description="Basic and acidic residues" evidence="9">
    <location>
        <begin position="283"/>
        <end position="296"/>
    </location>
</feature>
<dbReference type="InterPro" id="IPR009057">
    <property type="entry name" value="Homeodomain-like_sf"/>
</dbReference>
<accession>A0A0S3SC33</accession>
<name>A0A0S3SC33_PHAAN</name>
<protein>
    <recommendedName>
        <fullName evidence="10">Homeobox domain-containing protein</fullName>
    </recommendedName>
</protein>
<dbReference type="AlphaFoldDB" id="A0A0S3SC33"/>
<evidence type="ECO:0000256" key="9">
    <source>
        <dbReference type="SAM" id="MobiDB-lite"/>
    </source>
</evidence>
<feature type="compositionally biased region" description="Polar residues" evidence="9">
    <location>
        <begin position="568"/>
        <end position="588"/>
    </location>
</feature>
<keyword evidence="4 8" id="KW-0238">DNA-binding</keyword>
<dbReference type="SMART" id="SM00574">
    <property type="entry name" value="POX"/>
    <property type="match status" value="1"/>
</dbReference>
<keyword evidence="5 8" id="KW-0371">Homeobox</keyword>
<feature type="compositionally biased region" description="Gly residues" evidence="9">
    <location>
        <begin position="589"/>
        <end position="601"/>
    </location>
</feature>
<dbReference type="EMBL" id="AP015039">
    <property type="protein sequence ID" value="BAT90347.1"/>
    <property type="molecule type" value="Genomic_DNA"/>
</dbReference>
<evidence type="ECO:0000256" key="4">
    <source>
        <dbReference type="ARBA" id="ARBA00023125"/>
    </source>
</evidence>
<dbReference type="SMART" id="SM00389">
    <property type="entry name" value="HOX"/>
    <property type="match status" value="1"/>
</dbReference>
<proteinExistence type="inferred from homology"/>
<dbReference type="GO" id="GO:0005634">
    <property type="term" value="C:nucleus"/>
    <property type="evidence" value="ECO:0007669"/>
    <property type="project" value="UniProtKB-SubCell"/>
</dbReference>
<feature type="compositionally biased region" description="Polar residues" evidence="9">
    <location>
        <begin position="613"/>
        <end position="627"/>
    </location>
</feature>
<gene>
    <name evidence="11" type="primary">Vigan.06G157300</name>
    <name evidence="11" type="ORF">VIGAN_06157300</name>
</gene>
<feature type="region of interest" description="Disordered" evidence="9">
    <location>
        <begin position="283"/>
        <end position="323"/>
    </location>
</feature>
<dbReference type="Gene3D" id="1.10.10.60">
    <property type="entry name" value="Homeodomain-like"/>
    <property type="match status" value="1"/>
</dbReference>
<dbReference type="Pfam" id="PF05920">
    <property type="entry name" value="Homeobox_KN"/>
    <property type="match status" value="1"/>
</dbReference>
<comment type="similarity">
    <text evidence="2">Belongs to the TALE/BELL homeobox family.</text>
</comment>
<keyword evidence="3" id="KW-0805">Transcription regulation</keyword>
<evidence type="ECO:0000256" key="1">
    <source>
        <dbReference type="ARBA" id="ARBA00004123"/>
    </source>
</evidence>
<dbReference type="GO" id="GO:0006355">
    <property type="term" value="P:regulation of DNA-templated transcription"/>
    <property type="evidence" value="ECO:0007669"/>
    <property type="project" value="InterPro"/>
</dbReference>
<dbReference type="FunFam" id="1.10.10.60:FF:000117">
    <property type="entry name" value="BEL1-like homeodomain protein 9"/>
    <property type="match status" value="1"/>
</dbReference>
<dbReference type="OrthoDB" id="10056939at2759"/>
<dbReference type="Proteomes" id="UP000291084">
    <property type="component" value="Chromosome 6"/>
</dbReference>
<comment type="subcellular location">
    <subcellularLocation>
        <location evidence="1 8">Nucleus</location>
    </subcellularLocation>
</comment>
<dbReference type="GO" id="GO:0003677">
    <property type="term" value="F:DNA binding"/>
    <property type="evidence" value="ECO:0007669"/>
    <property type="project" value="UniProtKB-UniRule"/>
</dbReference>
<evidence type="ECO:0000313" key="11">
    <source>
        <dbReference type="EMBL" id="BAT90347.1"/>
    </source>
</evidence>
<keyword evidence="7 8" id="KW-0539">Nucleus</keyword>
<dbReference type="CDD" id="cd00086">
    <property type="entry name" value="homeodomain"/>
    <property type="match status" value="1"/>
</dbReference>
<evidence type="ECO:0000256" key="6">
    <source>
        <dbReference type="ARBA" id="ARBA00023163"/>
    </source>
</evidence>
<evidence type="ECO:0000256" key="5">
    <source>
        <dbReference type="ARBA" id="ARBA00023155"/>
    </source>
</evidence>
<feature type="domain" description="Homeobox" evidence="10">
    <location>
        <begin position="442"/>
        <end position="505"/>
    </location>
</feature>
<dbReference type="PROSITE" id="PS50071">
    <property type="entry name" value="HOMEOBOX_2"/>
    <property type="match status" value="1"/>
</dbReference>
<feature type="DNA-binding region" description="Homeobox" evidence="8">
    <location>
        <begin position="444"/>
        <end position="506"/>
    </location>
</feature>
<dbReference type="Pfam" id="PF07526">
    <property type="entry name" value="POX"/>
    <property type="match status" value="1"/>
</dbReference>
<dbReference type="PANTHER" id="PTHR11850">
    <property type="entry name" value="HOMEOBOX PROTEIN TRANSCRIPTION FACTORS"/>
    <property type="match status" value="1"/>
</dbReference>
<dbReference type="SUPFAM" id="SSF46689">
    <property type="entry name" value="Homeodomain-like"/>
    <property type="match status" value="1"/>
</dbReference>
<feature type="compositionally biased region" description="Low complexity" evidence="9">
    <location>
        <begin position="71"/>
        <end position="84"/>
    </location>
</feature>
<keyword evidence="12" id="KW-1185">Reference proteome</keyword>
<evidence type="ECO:0000313" key="12">
    <source>
        <dbReference type="Proteomes" id="UP000291084"/>
    </source>
</evidence>
<feature type="compositionally biased region" description="Polar residues" evidence="9">
    <location>
        <begin position="518"/>
        <end position="529"/>
    </location>
</feature>
<reference evidence="11 12" key="1">
    <citation type="journal article" date="2015" name="Sci. Rep.">
        <title>The power of single molecule real-time sequencing technology in the de novo assembly of a eukaryotic genome.</title>
        <authorList>
            <person name="Sakai H."/>
            <person name="Naito K."/>
            <person name="Ogiso-Tanaka E."/>
            <person name="Takahashi Y."/>
            <person name="Iseki K."/>
            <person name="Muto C."/>
            <person name="Satou K."/>
            <person name="Teruya K."/>
            <person name="Shiroma A."/>
            <person name="Shimoji M."/>
            <person name="Hirano T."/>
            <person name="Itoh T."/>
            <person name="Kaga A."/>
            <person name="Tomooka N."/>
        </authorList>
    </citation>
    <scope>NUCLEOTIDE SEQUENCE [LARGE SCALE GENOMIC DNA]</scope>
    <source>
        <strain evidence="12">cv. Shumari</strain>
    </source>
</reference>
<feature type="region of interest" description="Disordered" evidence="9">
    <location>
        <begin position="514"/>
        <end position="536"/>
    </location>
</feature>
<organism evidence="11 12">
    <name type="scientific">Vigna angularis var. angularis</name>
    <dbReference type="NCBI Taxonomy" id="157739"/>
    <lineage>
        <taxon>Eukaryota</taxon>
        <taxon>Viridiplantae</taxon>
        <taxon>Streptophyta</taxon>
        <taxon>Embryophyta</taxon>
        <taxon>Tracheophyta</taxon>
        <taxon>Spermatophyta</taxon>
        <taxon>Magnoliopsida</taxon>
        <taxon>eudicotyledons</taxon>
        <taxon>Gunneridae</taxon>
        <taxon>Pentapetalae</taxon>
        <taxon>rosids</taxon>
        <taxon>fabids</taxon>
        <taxon>Fabales</taxon>
        <taxon>Fabaceae</taxon>
        <taxon>Papilionoideae</taxon>
        <taxon>50 kb inversion clade</taxon>
        <taxon>NPAAA clade</taxon>
        <taxon>indigoferoid/millettioid clade</taxon>
        <taxon>Phaseoleae</taxon>
        <taxon>Vigna</taxon>
    </lineage>
</organism>
<feature type="region of interest" description="Disordered" evidence="9">
    <location>
        <begin position="71"/>
        <end position="111"/>
    </location>
</feature>
<dbReference type="InterPro" id="IPR008422">
    <property type="entry name" value="KN_HD"/>
</dbReference>
<evidence type="ECO:0000256" key="3">
    <source>
        <dbReference type="ARBA" id="ARBA00023015"/>
    </source>
</evidence>
<evidence type="ECO:0000256" key="2">
    <source>
        <dbReference type="ARBA" id="ARBA00006454"/>
    </source>
</evidence>
<evidence type="ECO:0000256" key="7">
    <source>
        <dbReference type="ARBA" id="ARBA00023242"/>
    </source>
</evidence>
<dbReference type="InterPro" id="IPR001356">
    <property type="entry name" value="HD"/>
</dbReference>
<evidence type="ECO:0000259" key="10">
    <source>
        <dbReference type="PROSITE" id="PS50071"/>
    </source>
</evidence>
<keyword evidence="6" id="KW-0804">Transcription</keyword>
<dbReference type="InterPro" id="IPR006563">
    <property type="entry name" value="POX_dom"/>
</dbReference>
<feature type="compositionally biased region" description="Gly residues" evidence="9">
    <location>
        <begin position="304"/>
        <end position="323"/>
    </location>
</feature>
<feature type="region of interest" description="Disordered" evidence="9">
    <location>
        <begin position="568"/>
        <end position="627"/>
    </location>
</feature>